<dbReference type="eggNOG" id="arCOG01802">
    <property type="taxonomic scope" value="Archaea"/>
</dbReference>
<feature type="region of interest" description="Disordered" evidence="4">
    <location>
        <begin position="40"/>
        <end position="67"/>
    </location>
</feature>
<dbReference type="InterPro" id="IPR000914">
    <property type="entry name" value="SBP_5_dom"/>
</dbReference>
<comment type="similarity">
    <text evidence="1">Belongs to the bacterial solute-binding protein 5 family.</text>
</comment>
<dbReference type="RefSeq" id="WP_009377250.1">
    <property type="nucleotide sequence ID" value="NZ_ALJD01000012.1"/>
</dbReference>
<dbReference type="PROSITE" id="PS51257">
    <property type="entry name" value="PROKAR_LIPOPROTEIN"/>
    <property type="match status" value="1"/>
</dbReference>
<dbReference type="GO" id="GO:1904680">
    <property type="term" value="F:peptide transmembrane transporter activity"/>
    <property type="evidence" value="ECO:0007669"/>
    <property type="project" value="TreeGrafter"/>
</dbReference>
<dbReference type="PROSITE" id="PS51318">
    <property type="entry name" value="TAT"/>
    <property type="match status" value="1"/>
</dbReference>
<dbReference type="InterPro" id="IPR039424">
    <property type="entry name" value="SBP_5"/>
</dbReference>
<feature type="domain" description="Solute-binding protein family 5" evidence="5">
    <location>
        <begin position="183"/>
        <end position="574"/>
    </location>
</feature>
<evidence type="ECO:0000256" key="1">
    <source>
        <dbReference type="ARBA" id="ARBA00005695"/>
    </source>
</evidence>
<name>J3ETP8_9EURY</name>
<protein>
    <recommendedName>
        <fullName evidence="5">Solute-binding protein family 5 domain-containing protein</fullName>
    </recommendedName>
</protein>
<dbReference type="Pfam" id="PF00496">
    <property type="entry name" value="SBP_bac_5"/>
    <property type="match status" value="1"/>
</dbReference>
<evidence type="ECO:0000313" key="7">
    <source>
        <dbReference type="Proteomes" id="UP000007813"/>
    </source>
</evidence>
<dbReference type="InterPro" id="IPR019546">
    <property type="entry name" value="TAT_signal_bac_arc"/>
</dbReference>
<dbReference type="PANTHER" id="PTHR30290">
    <property type="entry name" value="PERIPLASMIC BINDING COMPONENT OF ABC TRANSPORTER"/>
    <property type="match status" value="1"/>
</dbReference>
<organism evidence="6 7">
    <name type="scientific">Halogranum salarium B-1</name>
    <dbReference type="NCBI Taxonomy" id="1210908"/>
    <lineage>
        <taxon>Archaea</taxon>
        <taxon>Methanobacteriati</taxon>
        <taxon>Methanobacteriota</taxon>
        <taxon>Stenosarchaea group</taxon>
        <taxon>Halobacteria</taxon>
        <taxon>Halobacteriales</taxon>
        <taxon>Haloferacaceae</taxon>
    </lineage>
</organism>
<dbReference type="GO" id="GO:0015833">
    <property type="term" value="P:peptide transport"/>
    <property type="evidence" value="ECO:0007669"/>
    <property type="project" value="TreeGrafter"/>
</dbReference>
<dbReference type="OrthoDB" id="233597at2157"/>
<reference evidence="6 7" key="1">
    <citation type="journal article" date="2012" name="J. Bacteriol.">
        <title>Draft Genome Sequence of the Extremely Halophilic Archaeon Halogranum salarium B-1T.</title>
        <authorList>
            <person name="Kim K.K."/>
            <person name="Lee K.C."/>
            <person name="Lee J.S."/>
        </authorList>
    </citation>
    <scope>NUCLEOTIDE SEQUENCE [LARGE SCALE GENOMIC DNA]</scope>
    <source>
        <strain evidence="6 7">B-1</strain>
    </source>
</reference>
<dbReference type="NCBIfam" id="TIGR01409">
    <property type="entry name" value="TAT_signal_seq"/>
    <property type="match status" value="1"/>
</dbReference>
<evidence type="ECO:0000313" key="6">
    <source>
        <dbReference type="EMBL" id="EJN57572.1"/>
    </source>
</evidence>
<dbReference type="InterPro" id="IPR006311">
    <property type="entry name" value="TAT_signal"/>
</dbReference>
<keyword evidence="2" id="KW-0813">Transport</keyword>
<keyword evidence="3" id="KW-0732">Signal</keyword>
<dbReference type="AlphaFoldDB" id="J3ETP8"/>
<evidence type="ECO:0000256" key="4">
    <source>
        <dbReference type="SAM" id="MobiDB-lite"/>
    </source>
</evidence>
<dbReference type="PATRIC" id="fig|1210908.3.peg.3720"/>
<dbReference type="EMBL" id="ALJD01000012">
    <property type="protein sequence ID" value="EJN57572.1"/>
    <property type="molecule type" value="Genomic_DNA"/>
</dbReference>
<evidence type="ECO:0000259" key="5">
    <source>
        <dbReference type="Pfam" id="PF00496"/>
    </source>
</evidence>
<sequence>MADNDRAGGNRSPFSRRRFVQALGVTGVTAGIAGCGGQQAVETTTSSSDGNGGNAATDTSTPVPVDSETKRKIQELAYVTNQTLPVLPLQEKLAQSFQTTDDWSVPSKDSPKMQLYWPTEWLPRTGAWSQSDGAEDSRLTLAQWAVPQDSQYNPWNGKNFAEPRRMLFDRFMRYNLAKQKYEPYLISDYSLDGKSMTLSVREGQTWHNGDQVTATDVANQIKLDIYNGGSLGQFVAPEDKGKVSERVTTADDYTVELSLAMAANEEVLLAYLQPKYLVAHEGTYGEYVRRFDNAESKEDRSKVLGELSSKTVPEPVGCGPFQFEDADTQRTLLTKYEAHPDADQIDFPEAEYLYMPSNQKRWNALINEQTDGSATLFMPSNKLNQLPDSVQVSLIPRHWGLGLVFNFEKEPVDDPRVRKAIAHVINRESVAKNSGAGTNSKIAVTYPSGLTGEFNGQIEGHWLEGVADKFETYGPGKSQTDKAATLLEEAGYQKQGGTWKKDGSALSIPIKGPAGFSDWVSGAQTVVSQLQQFGIEAEAVMKDTSTYWGKDYTNGDFVVGLQGWASYDQAYPYFHFKWIFDSWDAKNAWNLPSEFETPVLHEKVRNSKTVTPAKIVSELATSQ</sequence>
<dbReference type="eggNOG" id="arCOG01534">
    <property type="taxonomic scope" value="Archaea"/>
</dbReference>
<dbReference type="SUPFAM" id="SSF53850">
    <property type="entry name" value="Periplasmic binding protein-like II"/>
    <property type="match status" value="1"/>
</dbReference>
<proteinExistence type="inferred from homology"/>
<accession>J3ETP8</accession>
<dbReference type="Proteomes" id="UP000007813">
    <property type="component" value="Unassembled WGS sequence"/>
</dbReference>
<gene>
    <name evidence="6" type="ORF">HSB1_39330</name>
</gene>
<comment type="caution">
    <text evidence="6">The sequence shown here is derived from an EMBL/GenBank/DDBJ whole genome shotgun (WGS) entry which is preliminary data.</text>
</comment>
<evidence type="ECO:0000256" key="3">
    <source>
        <dbReference type="ARBA" id="ARBA00022729"/>
    </source>
</evidence>
<dbReference type="Gene3D" id="3.10.105.10">
    <property type="entry name" value="Dipeptide-binding Protein, Domain 3"/>
    <property type="match status" value="1"/>
</dbReference>
<dbReference type="PANTHER" id="PTHR30290:SF9">
    <property type="entry name" value="OLIGOPEPTIDE-BINDING PROTEIN APPA"/>
    <property type="match status" value="1"/>
</dbReference>
<dbReference type="Gene3D" id="3.40.190.10">
    <property type="entry name" value="Periplasmic binding protein-like II"/>
    <property type="match status" value="1"/>
</dbReference>
<evidence type="ECO:0000256" key="2">
    <source>
        <dbReference type="ARBA" id="ARBA00022448"/>
    </source>
</evidence>
<feature type="compositionally biased region" description="Polar residues" evidence="4">
    <location>
        <begin position="40"/>
        <end position="62"/>
    </location>
</feature>